<evidence type="ECO:0000313" key="2">
    <source>
        <dbReference type="Proteomes" id="UP000825701"/>
    </source>
</evidence>
<dbReference type="Proteomes" id="UP000825701">
    <property type="component" value="Chromosome"/>
</dbReference>
<dbReference type="AlphaFoldDB" id="A0A9E6R9N5"/>
<dbReference type="InterPro" id="IPR016064">
    <property type="entry name" value="NAD/diacylglycerol_kinase_sf"/>
</dbReference>
<dbReference type="EMBL" id="CP081869">
    <property type="protein sequence ID" value="QZN99864.1"/>
    <property type="molecule type" value="Genomic_DNA"/>
</dbReference>
<evidence type="ECO:0000313" key="1">
    <source>
        <dbReference type="EMBL" id="QZN99864.1"/>
    </source>
</evidence>
<dbReference type="SUPFAM" id="SSF111331">
    <property type="entry name" value="NAD kinase/diacylglycerol kinase-like"/>
    <property type="match status" value="1"/>
</dbReference>
<proteinExistence type="predicted"/>
<dbReference type="RefSeq" id="WP_261402981.1">
    <property type="nucleotide sequence ID" value="NZ_CP081869.1"/>
</dbReference>
<sequence>MSGARERIVLVTRATRLDDLVARFNTVEQAKFYVEHLGADFSDYLAEHDRYREAVTIAEQSLARFGRVQRIDREFLPNFLFPPDALVVALGQDGLVANTLKYLDRQPLVGVNPDPGRWEGVLLPFGPEDLDAITAEALADRRPFRTVTMARARLTDGQELHAVNDLFIGPASHVSARYRIEVGEESENQSSSGVIVSTGLGSTGWFRSLIAGATGIAGGRKKAVGALRENGFPWDADHLYFTVREPFPSRASEASIVFGRVERGAPLKIVSQMPDYGVIFSDGVEADFLKFNSGMEAVIGVADRSGTLVL</sequence>
<dbReference type="GO" id="GO:0019674">
    <property type="term" value="P:NAD+ metabolic process"/>
    <property type="evidence" value="ECO:0007669"/>
    <property type="project" value="InterPro"/>
</dbReference>
<dbReference type="GO" id="GO:0003951">
    <property type="term" value="F:NAD+ kinase activity"/>
    <property type="evidence" value="ECO:0007669"/>
    <property type="project" value="InterPro"/>
</dbReference>
<gene>
    <name evidence="1" type="ORF">K6K41_24990</name>
</gene>
<reference evidence="1" key="1">
    <citation type="submission" date="2021-08" db="EMBL/GenBank/DDBJ databases">
        <authorList>
            <person name="Zhang H."/>
            <person name="Xu M."/>
            <person name="Yu Z."/>
            <person name="Yang L."/>
            <person name="Cai Y."/>
        </authorList>
    </citation>
    <scope>NUCLEOTIDE SEQUENCE</scope>
    <source>
        <strain evidence="1">CHL1</strain>
    </source>
</reference>
<dbReference type="InterPro" id="IPR017437">
    <property type="entry name" value="ATP-NAD_kinase_PpnK-typ_C"/>
</dbReference>
<dbReference type="PANTHER" id="PTHR13158">
    <property type="match status" value="1"/>
</dbReference>
<organism evidence="1 2">
    <name type="scientific">Chenggangzhangella methanolivorans</name>
    <dbReference type="NCBI Taxonomy" id="1437009"/>
    <lineage>
        <taxon>Bacteria</taxon>
        <taxon>Pseudomonadati</taxon>
        <taxon>Pseudomonadota</taxon>
        <taxon>Alphaproteobacteria</taxon>
        <taxon>Hyphomicrobiales</taxon>
        <taxon>Methylopilaceae</taxon>
        <taxon>Chenggangzhangella</taxon>
    </lineage>
</organism>
<keyword evidence="1" id="KW-0418">Kinase</keyword>
<dbReference type="KEGG" id="cmet:K6K41_24990"/>
<keyword evidence="1" id="KW-0808">Transferase</keyword>
<accession>A0A9E6R9N5</accession>
<dbReference type="PANTHER" id="PTHR13158:SF5">
    <property type="entry name" value="NAD KINASE 2, MITOCHONDRIAL"/>
    <property type="match status" value="1"/>
</dbReference>
<name>A0A9E6R9N5_9HYPH</name>
<keyword evidence="2" id="KW-1185">Reference proteome</keyword>
<protein>
    <submittedName>
        <fullName evidence="1">Sugar kinase</fullName>
    </submittedName>
</protein>
<dbReference type="Gene3D" id="2.60.200.30">
    <property type="entry name" value="Probable inorganic polyphosphate/atp-NAD kinase, domain 2"/>
    <property type="match status" value="1"/>
</dbReference>